<protein>
    <submittedName>
        <fullName evidence="2 3">Intraflagellar transport protein 81 homolog</fullName>
    </submittedName>
</protein>
<dbReference type="WBParaSite" id="MCU_001685-RB">
    <property type="protein sequence ID" value="MCU_001685-RB"/>
    <property type="gene ID" value="MCU_001685"/>
</dbReference>
<evidence type="ECO:0000256" key="1">
    <source>
        <dbReference type="SAM" id="MobiDB-lite"/>
    </source>
</evidence>
<sequence>MCEIFWSRFEEKIDEKLTACGEDIENSEDVDFIRNVNKKHWDSLCCQMTKLTDLACEVGSVQRDLFALRAQLQKDLLARLGKVLAREAMALSARTATLERQINTHLLQPSQKATGLRSTYERLTKEKSALSDSVSKLNSLLEIYTASEQQYLQLATQKADAQRQMAFIRQLQQTSPSLRRRSLSESDSHTENTERQKQTFFYTNL</sequence>
<proteinExistence type="predicted"/>
<evidence type="ECO:0000313" key="3">
    <source>
        <dbReference type="WBParaSite" id="MCU_001685-RB"/>
    </source>
</evidence>
<reference evidence="2 3" key="1">
    <citation type="submission" date="2019-11" db="UniProtKB">
        <authorList>
            <consortium name="WormBaseParasite"/>
        </authorList>
    </citation>
    <scope>IDENTIFICATION</scope>
</reference>
<dbReference type="WBParaSite" id="MCU_001685-RA">
    <property type="protein sequence ID" value="MCU_001685-RA"/>
    <property type="gene ID" value="MCU_001685"/>
</dbReference>
<name>A0A5K3EP99_MESCO</name>
<organism evidence="3">
    <name type="scientific">Mesocestoides corti</name>
    <name type="common">Flatworm</name>
    <dbReference type="NCBI Taxonomy" id="53468"/>
    <lineage>
        <taxon>Eukaryota</taxon>
        <taxon>Metazoa</taxon>
        <taxon>Spiralia</taxon>
        <taxon>Lophotrochozoa</taxon>
        <taxon>Platyhelminthes</taxon>
        <taxon>Cestoda</taxon>
        <taxon>Eucestoda</taxon>
        <taxon>Cyclophyllidea</taxon>
        <taxon>Mesocestoididae</taxon>
        <taxon>Mesocestoides</taxon>
    </lineage>
</organism>
<feature type="region of interest" description="Disordered" evidence="1">
    <location>
        <begin position="176"/>
        <end position="205"/>
    </location>
</feature>
<feature type="compositionally biased region" description="Basic and acidic residues" evidence="1">
    <location>
        <begin position="182"/>
        <end position="197"/>
    </location>
</feature>
<accession>A0A5K3EP99</accession>
<evidence type="ECO:0000313" key="2">
    <source>
        <dbReference type="WBParaSite" id="MCU_001685-RA"/>
    </source>
</evidence>
<dbReference type="AlphaFoldDB" id="A0A5K3EP99"/>